<dbReference type="InterPro" id="IPR002641">
    <property type="entry name" value="PNPLA_dom"/>
</dbReference>
<evidence type="ECO:0000256" key="2">
    <source>
        <dbReference type="PROSITE-ProRule" id="PRU01161"/>
    </source>
</evidence>
<dbReference type="PANTHER" id="PTHR46394:SF1">
    <property type="entry name" value="PNPLA DOMAIN-CONTAINING PROTEIN"/>
    <property type="match status" value="1"/>
</dbReference>
<evidence type="ECO:0000313" key="4">
    <source>
        <dbReference type="EMBL" id="MEK8132773.1"/>
    </source>
</evidence>
<keyword evidence="2" id="KW-0442">Lipid degradation</keyword>
<accession>A0ABU9DV81</accession>
<feature type="short sequence motif" description="DGA/G" evidence="2">
    <location>
        <begin position="194"/>
        <end position="196"/>
    </location>
</feature>
<dbReference type="Gene3D" id="3.40.1090.10">
    <property type="entry name" value="Cytosolic phospholipase A2 catalytic domain"/>
    <property type="match status" value="2"/>
</dbReference>
<dbReference type="PANTHER" id="PTHR46394">
    <property type="entry name" value="ANNEXIN"/>
    <property type="match status" value="1"/>
</dbReference>
<keyword evidence="1 2" id="KW-0443">Lipid metabolism</keyword>
<name>A0ABU9DV81_9BACL</name>
<organism evidence="4 5">
    <name type="scientific">Paenibacillus filicis</name>
    <dbReference type="NCBI Taxonomy" id="669464"/>
    <lineage>
        <taxon>Bacteria</taxon>
        <taxon>Bacillati</taxon>
        <taxon>Bacillota</taxon>
        <taxon>Bacilli</taxon>
        <taxon>Bacillales</taxon>
        <taxon>Paenibacillaceae</taxon>
        <taxon>Paenibacillus</taxon>
    </lineage>
</organism>
<dbReference type="PROSITE" id="PS51635">
    <property type="entry name" value="PNPLA"/>
    <property type="match status" value="1"/>
</dbReference>
<dbReference type="CDD" id="cd07207">
    <property type="entry name" value="Pat_ExoU_VipD_like"/>
    <property type="match status" value="1"/>
</dbReference>
<keyword evidence="5" id="KW-1185">Reference proteome</keyword>
<sequence>MNINAVFQGGGVKGIALAGAVSAVEKLGYGFNQVAGTSSGAIVASLVAAGYKADELRAIIEGTPFHSFLQRAPIFNTKLIGPLARLFIKKGLYSGEALEHWVHRLLLAKGIRTFGDLRPEQLRIIASDISGRKLLVLPDDIAHYGIDPKRLLVAKAVRMSTSIPYFFDPVIIRKRKPMRSQGATFADQFVYIVDGGLLSNFPLWLFDNVDPVSVESLTPTIGFQLVGRGSAKPNPVSGPLSMLKALFSTMLDAHDDHYIQENNRFRTVKIPTHGIGITDFDLTAEQSVELFNAGLQATNKFFGKWKVSDYKDQYYTQVCRMPAPRRPGPPVIQGPVP</sequence>
<feature type="active site" description="Nucleophile" evidence="2">
    <location>
        <position position="38"/>
    </location>
</feature>
<dbReference type="Proteomes" id="UP001469365">
    <property type="component" value="Unassembled WGS sequence"/>
</dbReference>
<proteinExistence type="predicted"/>
<evidence type="ECO:0000313" key="5">
    <source>
        <dbReference type="Proteomes" id="UP001469365"/>
    </source>
</evidence>
<keyword evidence="2" id="KW-0378">Hydrolase</keyword>
<evidence type="ECO:0000259" key="3">
    <source>
        <dbReference type="PROSITE" id="PS51635"/>
    </source>
</evidence>
<feature type="active site" description="Proton acceptor" evidence="2">
    <location>
        <position position="194"/>
    </location>
</feature>
<gene>
    <name evidence="4" type="ORF">WMW72_33325</name>
</gene>
<dbReference type="SUPFAM" id="SSF52151">
    <property type="entry name" value="FabD/lysophospholipase-like"/>
    <property type="match status" value="1"/>
</dbReference>
<feature type="short sequence motif" description="GXGXXG" evidence="2">
    <location>
        <begin position="9"/>
        <end position="14"/>
    </location>
</feature>
<dbReference type="Pfam" id="PF01734">
    <property type="entry name" value="Patatin"/>
    <property type="match status" value="1"/>
</dbReference>
<feature type="short sequence motif" description="GXSXG" evidence="2">
    <location>
        <begin position="36"/>
        <end position="40"/>
    </location>
</feature>
<dbReference type="InterPro" id="IPR052580">
    <property type="entry name" value="Lipid_Hydrolase"/>
</dbReference>
<dbReference type="InterPro" id="IPR016035">
    <property type="entry name" value="Acyl_Trfase/lysoPLipase"/>
</dbReference>
<protein>
    <submittedName>
        <fullName evidence="4">Patatin-like phospholipase family protein</fullName>
    </submittedName>
</protein>
<evidence type="ECO:0000256" key="1">
    <source>
        <dbReference type="ARBA" id="ARBA00023098"/>
    </source>
</evidence>
<feature type="domain" description="PNPLA" evidence="3">
    <location>
        <begin position="5"/>
        <end position="207"/>
    </location>
</feature>
<dbReference type="EMBL" id="JBBPCC010000035">
    <property type="protein sequence ID" value="MEK8132773.1"/>
    <property type="molecule type" value="Genomic_DNA"/>
</dbReference>
<reference evidence="4 5" key="1">
    <citation type="submission" date="2024-04" db="EMBL/GenBank/DDBJ databases">
        <title>draft genome sequnece of Paenibacillus filicis.</title>
        <authorList>
            <person name="Kim D.-U."/>
        </authorList>
    </citation>
    <scope>NUCLEOTIDE SEQUENCE [LARGE SCALE GENOMIC DNA]</scope>
    <source>
        <strain evidence="4 5">KACC14197</strain>
    </source>
</reference>
<dbReference type="RefSeq" id="WP_341419895.1">
    <property type="nucleotide sequence ID" value="NZ_JBBPCC010000035.1"/>
</dbReference>
<comment type="caution">
    <text evidence="4">The sequence shown here is derived from an EMBL/GenBank/DDBJ whole genome shotgun (WGS) entry which is preliminary data.</text>
</comment>